<proteinExistence type="predicted"/>
<protein>
    <submittedName>
        <fullName evidence="1">Uncharacterized protein</fullName>
    </submittedName>
</protein>
<dbReference type="VEuPathDB" id="FungiDB:BD410DRAFT_804160"/>
<keyword evidence="2" id="KW-1185">Reference proteome</keyword>
<dbReference type="Proteomes" id="UP000294933">
    <property type="component" value="Unassembled WGS sequence"/>
</dbReference>
<accession>A0A4Y7Q2E5</accession>
<evidence type="ECO:0000313" key="1">
    <source>
        <dbReference type="EMBL" id="TDL21491.1"/>
    </source>
</evidence>
<sequence>MIGAFLSLITFRESMVAKSSSYLVANTAAIEENGPTGVHPDMQSKFPQIDQLRHHSMINNIITPENNQQDHKFTLAQAHTYNQYRHSVRRAKSAFAAATQPELTLLDWVAGQLFMGGTRVYNLAESQSESSRTRNSALCAVWSNACELTHWQPIRDDVGQPSRLSPFDLLHSSVLAVESDCSAIELIRDSFVCGNPTIDFEKDVLCNSTAIHRRRKTT</sequence>
<gene>
    <name evidence="1" type="ORF">BD410DRAFT_804160</name>
</gene>
<reference evidence="1 2" key="1">
    <citation type="submission" date="2018-06" db="EMBL/GenBank/DDBJ databases">
        <title>A transcriptomic atlas of mushroom development highlights an independent origin of complex multicellularity.</title>
        <authorList>
            <consortium name="DOE Joint Genome Institute"/>
            <person name="Krizsan K."/>
            <person name="Almasi E."/>
            <person name="Merenyi Z."/>
            <person name="Sahu N."/>
            <person name="Viragh M."/>
            <person name="Koszo T."/>
            <person name="Mondo S."/>
            <person name="Kiss B."/>
            <person name="Balint B."/>
            <person name="Kues U."/>
            <person name="Barry K."/>
            <person name="Hegedus J.C."/>
            <person name="Henrissat B."/>
            <person name="Johnson J."/>
            <person name="Lipzen A."/>
            <person name="Ohm R."/>
            <person name="Nagy I."/>
            <person name="Pangilinan J."/>
            <person name="Yan J."/>
            <person name="Xiong Y."/>
            <person name="Grigoriev I.V."/>
            <person name="Hibbett D.S."/>
            <person name="Nagy L.G."/>
        </authorList>
    </citation>
    <scope>NUCLEOTIDE SEQUENCE [LARGE SCALE GENOMIC DNA]</scope>
    <source>
        <strain evidence="1 2">SZMC22713</strain>
    </source>
</reference>
<dbReference type="EMBL" id="ML170180">
    <property type="protein sequence ID" value="TDL21491.1"/>
    <property type="molecule type" value="Genomic_DNA"/>
</dbReference>
<evidence type="ECO:0000313" key="2">
    <source>
        <dbReference type="Proteomes" id="UP000294933"/>
    </source>
</evidence>
<name>A0A4Y7Q2E5_9AGAM</name>
<organism evidence="1 2">
    <name type="scientific">Rickenella mellea</name>
    <dbReference type="NCBI Taxonomy" id="50990"/>
    <lineage>
        <taxon>Eukaryota</taxon>
        <taxon>Fungi</taxon>
        <taxon>Dikarya</taxon>
        <taxon>Basidiomycota</taxon>
        <taxon>Agaricomycotina</taxon>
        <taxon>Agaricomycetes</taxon>
        <taxon>Hymenochaetales</taxon>
        <taxon>Rickenellaceae</taxon>
        <taxon>Rickenella</taxon>
    </lineage>
</organism>
<dbReference type="AlphaFoldDB" id="A0A4Y7Q2E5"/>